<dbReference type="Proteomes" id="UP000637267">
    <property type="component" value="Unassembled WGS sequence"/>
</dbReference>
<accession>A0ABQ2PDH1</accession>
<keyword evidence="1" id="KW-1133">Transmembrane helix</keyword>
<organism evidence="2 3">
    <name type="scientific">Silvimonas iriomotensis</name>
    <dbReference type="NCBI Taxonomy" id="449662"/>
    <lineage>
        <taxon>Bacteria</taxon>
        <taxon>Pseudomonadati</taxon>
        <taxon>Pseudomonadota</taxon>
        <taxon>Betaproteobacteria</taxon>
        <taxon>Neisseriales</taxon>
        <taxon>Chitinibacteraceae</taxon>
        <taxon>Silvimonas</taxon>
    </lineage>
</organism>
<evidence type="ECO:0000256" key="1">
    <source>
        <dbReference type="SAM" id="Phobius"/>
    </source>
</evidence>
<feature type="transmembrane region" description="Helical" evidence="1">
    <location>
        <begin position="41"/>
        <end position="59"/>
    </location>
</feature>
<keyword evidence="3" id="KW-1185">Reference proteome</keyword>
<gene>
    <name evidence="2" type="ORF">GCM10010970_35550</name>
</gene>
<keyword evidence="1" id="KW-0812">Transmembrane</keyword>
<protein>
    <submittedName>
        <fullName evidence="2">Uncharacterized protein</fullName>
    </submittedName>
</protein>
<name>A0ABQ2PDH1_9NEIS</name>
<keyword evidence="1" id="KW-0472">Membrane</keyword>
<dbReference type="EMBL" id="BMLX01000006">
    <property type="protein sequence ID" value="GGP23555.1"/>
    <property type="molecule type" value="Genomic_DNA"/>
</dbReference>
<evidence type="ECO:0000313" key="3">
    <source>
        <dbReference type="Proteomes" id="UP000637267"/>
    </source>
</evidence>
<reference evidence="3" key="1">
    <citation type="journal article" date="2019" name="Int. J. Syst. Evol. Microbiol.">
        <title>The Global Catalogue of Microorganisms (GCM) 10K type strain sequencing project: providing services to taxonomists for standard genome sequencing and annotation.</title>
        <authorList>
            <consortium name="The Broad Institute Genomics Platform"/>
            <consortium name="The Broad Institute Genome Sequencing Center for Infectious Disease"/>
            <person name="Wu L."/>
            <person name="Ma J."/>
        </authorList>
    </citation>
    <scope>NUCLEOTIDE SEQUENCE [LARGE SCALE GENOMIC DNA]</scope>
    <source>
        <strain evidence="3">CGMCC 1.8859</strain>
    </source>
</reference>
<evidence type="ECO:0000313" key="2">
    <source>
        <dbReference type="EMBL" id="GGP23555.1"/>
    </source>
</evidence>
<proteinExistence type="predicted"/>
<sequence length="62" mass="7140">MGRAVSSDNRFNLDGINAHKAKIDEAMLTQRTTRDRSTQKLIALTNLPWLIALVAWLLWKYL</sequence>
<comment type="caution">
    <text evidence="2">The sequence shown here is derived from an EMBL/GenBank/DDBJ whole genome shotgun (WGS) entry which is preliminary data.</text>
</comment>